<gene>
    <name evidence="2" type="ORF">PUR21_11920</name>
</gene>
<organism evidence="2 3">
    <name type="scientific">Methylorubrum rhodesianum</name>
    <dbReference type="NCBI Taxonomy" id="29427"/>
    <lineage>
        <taxon>Bacteria</taxon>
        <taxon>Pseudomonadati</taxon>
        <taxon>Pseudomonadota</taxon>
        <taxon>Alphaproteobacteria</taxon>
        <taxon>Hyphomicrobiales</taxon>
        <taxon>Methylobacteriaceae</taxon>
        <taxon>Methylorubrum</taxon>
    </lineage>
</organism>
<sequence length="167" mass="18145">MSLDLSALRRAAKRLQAAHDARSDARRTTGATALIRAALPEIRRLRDAEGLPWAVIAAALAEQGVRQGRDGQPITADRLIALVRHVEGQQVRAATRQAERAGRPDLTGTLAPAPATQPEPQAPPRGKPRLAPELQSRPPAASDEAPLSEAEIRRLQAEKHRHLFKKD</sequence>
<dbReference type="RefSeq" id="WP_012752681.1">
    <property type="nucleotide sequence ID" value="NZ_JACWCW010000104.1"/>
</dbReference>
<dbReference type="Proteomes" id="UP001404845">
    <property type="component" value="Unassembled WGS sequence"/>
</dbReference>
<accession>A0ABU9ZAE7</accession>
<feature type="region of interest" description="Disordered" evidence="1">
    <location>
        <begin position="89"/>
        <end position="167"/>
    </location>
</feature>
<keyword evidence="3" id="KW-1185">Reference proteome</keyword>
<protein>
    <submittedName>
        <fullName evidence="2">Uncharacterized protein</fullName>
    </submittedName>
</protein>
<dbReference type="EMBL" id="JAQYXL010000001">
    <property type="protein sequence ID" value="MEN3228334.1"/>
    <property type="molecule type" value="Genomic_DNA"/>
</dbReference>
<feature type="compositionally biased region" description="Pro residues" evidence="1">
    <location>
        <begin position="115"/>
        <end position="125"/>
    </location>
</feature>
<name>A0ABU9ZAE7_9HYPH</name>
<reference evidence="2 3" key="1">
    <citation type="journal article" date="2023" name="PLoS ONE">
        <title>Complete genome assembly of Hawai'i environmental nontuberculous mycobacteria reveals unexpected co-isolation with methylobacteria.</title>
        <authorList>
            <person name="Hendrix J."/>
            <person name="Epperson L.E."/>
            <person name="Tong E.I."/>
            <person name="Chan Y.L."/>
            <person name="Hasan N.A."/>
            <person name="Dawrs S.N."/>
            <person name="Norton G.J."/>
            <person name="Virdi R."/>
            <person name="Crooks J.L."/>
            <person name="Chan E.D."/>
            <person name="Honda J.R."/>
            <person name="Strong M."/>
        </authorList>
    </citation>
    <scope>NUCLEOTIDE SEQUENCE [LARGE SCALE GENOMIC DNA]</scope>
    <source>
        <strain evidence="2 3">NJH_HI01</strain>
    </source>
</reference>
<proteinExistence type="predicted"/>
<evidence type="ECO:0000256" key="1">
    <source>
        <dbReference type="SAM" id="MobiDB-lite"/>
    </source>
</evidence>
<comment type="caution">
    <text evidence="2">The sequence shown here is derived from an EMBL/GenBank/DDBJ whole genome shotgun (WGS) entry which is preliminary data.</text>
</comment>
<evidence type="ECO:0000313" key="2">
    <source>
        <dbReference type="EMBL" id="MEN3228334.1"/>
    </source>
</evidence>
<evidence type="ECO:0000313" key="3">
    <source>
        <dbReference type="Proteomes" id="UP001404845"/>
    </source>
</evidence>